<evidence type="ECO:0000256" key="4">
    <source>
        <dbReference type="ARBA" id="ARBA00023163"/>
    </source>
</evidence>
<evidence type="ECO:0000256" key="2">
    <source>
        <dbReference type="ARBA" id="ARBA00023082"/>
    </source>
</evidence>
<dbReference type="GO" id="GO:0003899">
    <property type="term" value="F:DNA-directed RNA polymerase activity"/>
    <property type="evidence" value="ECO:0007669"/>
    <property type="project" value="InterPro"/>
</dbReference>
<keyword evidence="1" id="KW-0805">Transcription regulation</keyword>
<keyword evidence="4" id="KW-0804">Transcription</keyword>
<dbReference type="Pfam" id="PF04545">
    <property type="entry name" value="Sigma70_r4"/>
    <property type="match status" value="1"/>
</dbReference>
<evidence type="ECO:0000259" key="7">
    <source>
        <dbReference type="Pfam" id="PF04545"/>
    </source>
</evidence>
<dbReference type="Proteomes" id="UP000515909">
    <property type="component" value="Chromosome"/>
</dbReference>
<dbReference type="AlphaFoldDB" id="A0A6N8HVD5"/>
<dbReference type="PRINTS" id="PR00046">
    <property type="entry name" value="SIGMA70FCT"/>
</dbReference>
<organism evidence="8 10">
    <name type="scientific">Caproicibacter fermentans</name>
    <dbReference type="NCBI Taxonomy" id="2576756"/>
    <lineage>
        <taxon>Bacteria</taxon>
        <taxon>Bacillati</taxon>
        <taxon>Bacillota</taxon>
        <taxon>Clostridia</taxon>
        <taxon>Eubacteriales</taxon>
        <taxon>Acutalibacteraceae</taxon>
        <taxon>Caproicibacter</taxon>
    </lineage>
</organism>
<feature type="domain" description="RNA polymerase sigma-70 region 2" evidence="6">
    <location>
        <begin position="31"/>
        <end position="102"/>
    </location>
</feature>
<name>A0A6N8HVD5_9FIRM</name>
<evidence type="ECO:0000313" key="10">
    <source>
        <dbReference type="Proteomes" id="UP000469440"/>
    </source>
</evidence>
<dbReference type="InterPro" id="IPR007627">
    <property type="entry name" value="RNA_pol_sigma70_r2"/>
</dbReference>
<dbReference type="RefSeq" id="WP_066642855.1">
    <property type="nucleotide sequence ID" value="NZ_CP060286.1"/>
</dbReference>
<dbReference type="InterPro" id="IPR007630">
    <property type="entry name" value="RNA_pol_sigma70_r4"/>
</dbReference>
<dbReference type="EMBL" id="VWXL01000014">
    <property type="protein sequence ID" value="MVB09754.1"/>
    <property type="molecule type" value="Genomic_DNA"/>
</dbReference>
<evidence type="ECO:0000256" key="1">
    <source>
        <dbReference type="ARBA" id="ARBA00023015"/>
    </source>
</evidence>
<dbReference type="InterPro" id="IPR007624">
    <property type="entry name" value="RNA_pol_sigma70_r3"/>
</dbReference>
<evidence type="ECO:0000259" key="5">
    <source>
        <dbReference type="Pfam" id="PF04539"/>
    </source>
</evidence>
<dbReference type="Gene3D" id="1.10.1740.10">
    <property type="match status" value="1"/>
</dbReference>
<dbReference type="PIRSF" id="PIRSF000770">
    <property type="entry name" value="RNA_pol_sigma-SigE/K"/>
    <property type="match status" value="1"/>
</dbReference>
<dbReference type="Pfam" id="PF04539">
    <property type="entry name" value="Sigma70_r3"/>
    <property type="match status" value="1"/>
</dbReference>
<dbReference type="EMBL" id="CP060286">
    <property type="protein sequence ID" value="QNK42363.1"/>
    <property type="molecule type" value="Genomic_DNA"/>
</dbReference>
<keyword evidence="3" id="KW-0238">DNA-binding</keyword>
<dbReference type="InterPro" id="IPR013324">
    <property type="entry name" value="RNA_pol_sigma_r3/r4-like"/>
</dbReference>
<dbReference type="Gene3D" id="1.20.140.160">
    <property type="match status" value="1"/>
</dbReference>
<dbReference type="Proteomes" id="UP000469440">
    <property type="component" value="Unassembled WGS sequence"/>
</dbReference>
<keyword evidence="10" id="KW-1185">Reference proteome</keyword>
<evidence type="ECO:0000313" key="8">
    <source>
        <dbReference type="EMBL" id="MVB09754.1"/>
    </source>
</evidence>
<evidence type="ECO:0000313" key="9">
    <source>
        <dbReference type="EMBL" id="QNK42363.1"/>
    </source>
</evidence>
<dbReference type="Pfam" id="PF04542">
    <property type="entry name" value="Sigma70_r2"/>
    <property type="match status" value="1"/>
</dbReference>
<reference evidence="8 10" key="1">
    <citation type="submission" date="2019-09" db="EMBL/GenBank/DDBJ databases">
        <title>Genome sequence of Clostridium sp. EA1.</title>
        <authorList>
            <person name="Poehlein A."/>
            <person name="Bengelsdorf F.R."/>
            <person name="Daniel R."/>
        </authorList>
    </citation>
    <scope>NUCLEOTIDE SEQUENCE [LARGE SCALE GENOMIC DNA]</scope>
    <source>
        <strain evidence="8 10">EA1</strain>
    </source>
</reference>
<feature type="domain" description="RNA polymerase sigma-70 region 3" evidence="5">
    <location>
        <begin position="113"/>
        <end position="163"/>
    </location>
</feature>
<feature type="domain" description="RNA polymerase sigma-70 region 4" evidence="7">
    <location>
        <begin position="202"/>
        <end position="248"/>
    </location>
</feature>
<reference evidence="9 11" key="2">
    <citation type="submission" date="2020-08" db="EMBL/GenBank/DDBJ databases">
        <title>The isolate Caproiciproducens sp. 7D4C2 produces n-caproate at mildly acidic conditions from hexoses: genome and rBOX comparison with related strains and chain-elongating bacteria.</title>
        <authorList>
            <person name="Esquivel-Elizondo S."/>
            <person name="Bagci C."/>
            <person name="Temovska M."/>
            <person name="Jeon B.S."/>
            <person name="Bessarab I."/>
            <person name="Williams R.B.H."/>
            <person name="Huson D.H."/>
            <person name="Angenent L.T."/>
        </authorList>
    </citation>
    <scope>NUCLEOTIDE SEQUENCE [LARGE SCALE GENOMIC DNA]</scope>
    <source>
        <strain evidence="9 11">7D4C2</strain>
    </source>
</reference>
<evidence type="ECO:0000313" key="11">
    <source>
        <dbReference type="Proteomes" id="UP000515909"/>
    </source>
</evidence>
<evidence type="ECO:0000259" key="6">
    <source>
        <dbReference type="Pfam" id="PF04542"/>
    </source>
</evidence>
<dbReference type="InterPro" id="IPR013325">
    <property type="entry name" value="RNA_pol_sigma_r2"/>
</dbReference>
<dbReference type="GO" id="GO:0003677">
    <property type="term" value="F:DNA binding"/>
    <property type="evidence" value="ECO:0007669"/>
    <property type="project" value="UniProtKB-KW"/>
</dbReference>
<dbReference type="OrthoDB" id="9799825at2"/>
<evidence type="ECO:0000256" key="3">
    <source>
        <dbReference type="ARBA" id="ARBA00023125"/>
    </source>
</evidence>
<dbReference type="PANTHER" id="PTHR30385">
    <property type="entry name" value="SIGMA FACTOR F FLAGELLAR"/>
    <property type="match status" value="1"/>
</dbReference>
<dbReference type="NCBIfam" id="NF005413">
    <property type="entry name" value="PRK06986.1"/>
    <property type="match status" value="1"/>
</dbReference>
<dbReference type="SUPFAM" id="SSF88659">
    <property type="entry name" value="Sigma3 and sigma4 domains of RNA polymerase sigma factors"/>
    <property type="match status" value="2"/>
</dbReference>
<accession>A0A6N8HVD5</accession>
<protein>
    <submittedName>
        <fullName evidence="9">FliA/WhiG family RNA polymerase sigma factor</fullName>
    </submittedName>
    <submittedName>
        <fullName evidence="8">RNA polymerase sigma factor FliA</fullName>
    </submittedName>
</protein>
<dbReference type="CDD" id="cd06171">
    <property type="entry name" value="Sigma70_r4"/>
    <property type="match status" value="1"/>
</dbReference>
<gene>
    <name evidence="8" type="primary">fliA</name>
    <name evidence="8" type="ORF">CAFE_04190</name>
    <name evidence="9" type="ORF">HCR03_09220</name>
</gene>
<sequence>MTKNYEVREIPVQELWTRYSKTGDIETRNELIRQYSYLVRCIAIKIVGRYQYFNYLDDIINEGLIALMDAIAKFDMMKNVKFETFASIKVRGAMIDYIRRQDCFPRRLKKMARAINEADETLNQRLGRSPTEQEIADYMKISLPEYEKMLAETSSMNILSFEELVYEKGVESIALHSASSTGGPEQVMAEKELSSMLQLDIENLEEKEKIVISLYYKEQLKIKEISGVMGISESRVSQIHSSALRKLRRSLENYLKQ</sequence>
<dbReference type="NCBIfam" id="TIGR02937">
    <property type="entry name" value="sigma70-ECF"/>
    <property type="match status" value="1"/>
</dbReference>
<dbReference type="GO" id="GO:0006352">
    <property type="term" value="P:DNA-templated transcription initiation"/>
    <property type="evidence" value="ECO:0007669"/>
    <property type="project" value="InterPro"/>
</dbReference>
<dbReference type="GO" id="GO:0016987">
    <property type="term" value="F:sigma factor activity"/>
    <property type="evidence" value="ECO:0007669"/>
    <property type="project" value="UniProtKB-KW"/>
</dbReference>
<dbReference type="PANTHER" id="PTHR30385:SF7">
    <property type="entry name" value="RNA POLYMERASE SIGMA FACTOR FLIA"/>
    <property type="match status" value="1"/>
</dbReference>
<accession>A0A7G8TFH2</accession>
<dbReference type="NCBIfam" id="TIGR02479">
    <property type="entry name" value="FliA_WhiG"/>
    <property type="match status" value="1"/>
</dbReference>
<proteinExistence type="predicted"/>
<dbReference type="InterPro" id="IPR012845">
    <property type="entry name" value="RNA_pol_sigma_FliA_WhiG"/>
</dbReference>
<dbReference type="KEGG" id="cfem:HCR03_09220"/>
<dbReference type="InterPro" id="IPR014284">
    <property type="entry name" value="RNA_pol_sigma-70_dom"/>
</dbReference>
<keyword evidence="2" id="KW-0731">Sigma factor</keyword>
<dbReference type="InterPro" id="IPR000943">
    <property type="entry name" value="RNA_pol_sigma70"/>
</dbReference>
<dbReference type="SUPFAM" id="SSF88946">
    <property type="entry name" value="Sigma2 domain of RNA polymerase sigma factors"/>
    <property type="match status" value="1"/>
</dbReference>